<accession>A0A327ZLY4</accession>
<gene>
    <name evidence="1" type="ORF">BHU61_13260</name>
</gene>
<evidence type="ECO:0000313" key="1">
    <source>
        <dbReference type="EMBL" id="RAK43560.1"/>
    </source>
</evidence>
<name>A0A327ZLY4_9STAP</name>
<keyword evidence="1" id="KW-0614">Plasmid</keyword>
<sequence length="139" mass="16916">MYPSLAESLTREQFEERKADHTKINKIYYYAYVRFDKQANKYKAGLSRYDDKRQDRDFTTLLYFDSLQELTKYIEECVREDKALEDIQRIEVTCNRNILDPHSKTAKKKYSVTHDLFTLYVLADKRLFSNYECFYDYFD</sequence>
<dbReference type="AlphaFoldDB" id="A0A327ZLY4"/>
<geneLocation type="plasmid" evidence="1 2">
    <name>pZKME1</name>
</geneLocation>
<proteinExistence type="predicted"/>
<keyword evidence="2" id="KW-1185">Reference proteome</keyword>
<dbReference type="EMBL" id="PZJH01000032">
    <property type="protein sequence ID" value="RAK43560.1"/>
    <property type="molecule type" value="Genomic_DNA"/>
</dbReference>
<reference evidence="1 2" key="1">
    <citation type="journal article" date="2018" name="Front. Microbiol.">
        <title>Description and Comparative Genomics of Macrococcus caseolyticus subsp. hominis subsp. nov., Macrococcus goetzii sp. nov., Macrococcus epidermidis sp. nov., and Macrococcus bohemicus sp. nov., Novel Macrococci From Human Clinical Material With Virulence Potential and Suspected Uptake of Foreign DNA by Natural Transformation.</title>
        <authorList>
            <person name="Maslanova I."/>
            <person name="Wertheimer Z."/>
            <person name="Sedlacek I."/>
            <person name="Svec P."/>
            <person name="Indrakova A."/>
            <person name="Kovarovic V."/>
            <person name="Schumann P."/>
            <person name="Sproer C."/>
            <person name="Kralova S."/>
            <person name="Sedo O."/>
            <person name="Kristofova L."/>
            <person name="Vrbovska V."/>
            <person name="Fuzik T."/>
            <person name="Petras P."/>
            <person name="Zdrahal Z."/>
            <person name="Ruzickova V."/>
            <person name="Doskar J."/>
            <person name="Pantucek R."/>
        </authorList>
    </citation>
    <scope>NUCLEOTIDE SEQUENCE [LARGE SCALE GENOMIC DNA]</scope>
    <source>
        <strain evidence="1 2">01/688</strain>
        <plasmid evidence="1">pZKME1</plasmid>
    </source>
</reference>
<organism evidence="1 2">
    <name type="scientific">Macrococcus epidermidis</name>
    <dbReference type="NCBI Taxonomy" id="1902580"/>
    <lineage>
        <taxon>Bacteria</taxon>
        <taxon>Bacillati</taxon>
        <taxon>Bacillota</taxon>
        <taxon>Bacilli</taxon>
        <taxon>Bacillales</taxon>
        <taxon>Staphylococcaceae</taxon>
        <taxon>Macrococcus</taxon>
    </lineage>
</organism>
<dbReference type="RefSeq" id="WP_111714041.1">
    <property type="nucleotide sequence ID" value="NZ_CM009974.1"/>
</dbReference>
<protein>
    <submittedName>
        <fullName evidence="1">Uncharacterized protein</fullName>
    </submittedName>
</protein>
<comment type="caution">
    <text evidence="1">The sequence shown here is derived from an EMBL/GenBank/DDBJ whole genome shotgun (WGS) entry which is preliminary data.</text>
</comment>
<evidence type="ECO:0000313" key="2">
    <source>
        <dbReference type="Proteomes" id="UP000249808"/>
    </source>
</evidence>
<dbReference type="Proteomes" id="UP000249808">
    <property type="component" value="Plasmid pZKME1"/>
</dbReference>